<organism evidence="1 2">
    <name type="scientific">Panagrolaimus sp. PS1159</name>
    <dbReference type="NCBI Taxonomy" id="55785"/>
    <lineage>
        <taxon>Eukaryota</taxon>
        <taxon>Metazoa</taxon>
        <taxon>Ecdysozoa</taxon>
        <taxon>Nematoda</taxon>
        <taxon>Chromadorea</taxon>
        <taxon>Rhabditida</taxon>
        <taxon>Tylenchina</taxon>
        <taxon>Panagrolaimomorpha</taxon>
        <taxon>Panagrolaimoidea</taxon>
        <taxon>Panagrolaimidae</taxon>
        <taxon>Panagrolaimus</taxon>
    </lineage>
</organism>
<name>A0AC35FE73_9BILA</name>
<dbReference type="Proteomes" id="UP000887580">
    <property type="component" value="Unplaced"/>
</dbReference>
<evidence type="ECO:0000313" key="2">
    <source>
        <dbReference type="WBParaSite" id="PS1159_v2.g15763.t1"/>
    </source>
</evidence>
<accession>A0AC35FE73</accession>
<sequence length="124" mass="14927">MYLFIDEKTFYYIYYTEMVFAAILFGINILVSIFLCNEFRKPKSVFHSFYFYILNSFYVLRIPYTVAWIYGRTSYYQLDDPLLPYVLLLQWYTQSLQGMWEAVLGLSRMTALAFPNLHKLVSFH</sequence>
<protein>
    <submittedName>
        <fullName evidence="2">Serpentine receptor class gamma</fullName>
    </submittedName>
</protein>
<proteinExistence type="predicted"/>
<reference evidence="2" key="1">
    <citation type="submission" date="2022-11" db="UniProtKB">
        <authorList>
            <consortium name="WormBaseParasite"/>
        </authorList>
    </citation>
    <scope>IDENTIFICATION</scope>
</reference>
<dbReference type="WBParaSite" id="PS1159_v2.g15763.t1">
    <property type="protein sequence ID" value="PS1159_v2.g15763.t1"/>
    <property type="gene ID" value="PS1159_v2.g15763"/>
</dbReference>
<evidence type="ECO:0000313" key="1">
    <source>
        <dbReference type="Proteomes" id="UP000887580"/>
    </source>
</evidence>